<comment type="caution">
    <text evidence="13">Lacks conserved residue(s) required for the propagation of feature annotation.</text>
</comment>
<feature type="domain" description="Carbohydrate kinase PfkB" evidence="14">
    <location>
        <begin position="3"/>
        <end position="296"/>
    </location>
</feature>
<dbReference type="NCBIfam" id="TIGR02152">
    <property type="entry name" value="D_ribokin_bact"/>
    <property type="match status" value="1"/>
</dbReference>
<evidence type="ECO:0000256" key="2">
    <source>
        <dbReference type="ARBA" id="ARBA00012035"/>
    </source>
</evidence>
<dbReference type="GO" id="GO:0005829">
    <property type="term" value="C:cytosol"/>
    <property type="evidence" value="ECO:0007669"/>
    <property type="project" value="TreeGrafter"/>
</dbReference>
<evidence type="ECO:0000256" key="11">
    <source>
        <dbReference type="ARBA" id="ARBA00022958"/>
    </source>
</evidence>
<protein>
    <recommendedName>
        <fullName evidence="3 13">Ribokinase</fullName>
        <shortName evidence="13">RK</shortName>
        <ecNumber evidence="2 13">2.7.1.15</ecNumber>
    </recommendedName>
</protein>
<dbReference type="RefSeq" id="WP_132115422.1">
    <property type="nucleotide sequence ID" value="NZ_SMJU01000003.1"/>
</dbReference>
<feature type="binding site" evidence="13">
    <location>
        <position position="249"/>
    </location>
    <ligand>
        <name>K(+)</name>
        <dbReference type="ChEBI" id="CHEBI:29103"/>
    </ligand>
</feature>
<reference evidence="15 16" key="1">
    <citation type="submission" date="2019-02" db="EMBL/GenBank/DDBJ databases">
        <title>Arundinibacter roseus gen. nov., sp. nov., a new member of the family Cytophagaceae.</title>
        <authorList>
            <person name="Szuroczki S."/>
            <person name="Khayer B."/>
            <person name="Sproer C."/>
            <person name="Toumi M."/>
            <person name="Szabo A."/>
            <person name="Felfoldi T."/>
            <person name="Schumann P."/>
            <person name="Toth E."/>
        </authorList>
    </citation>
    <scope>NUCLEOTIDE SEQUENCE [LARGE SCALE GENOMIC DNA]</scope>
    <source>
        <strain evidence="15 16">DMA-k-7a</strain>
    </source>
</reference>
<feature type="binding site" evidence="13">
    <location>
        <position position="141"/>
    </location>
    <ligand>
        <name>substrate</name>
    </ligand>
</feature>
<name>A0A4R4KH82_9BACT</name>
<feature type="binding site" evidence="13">
    <location>
        <begin position="252"/>
        <end position="253"/>
    </location>
    <ligand>
        <name>ATP</name>
        <dbReference type="ChEBI" id="CHEBI:30616"/>
    </ligand>
</feature>
<evidence type="ECO:0000256" key="8">
    <source>
        <dbReference type="ARBA" id="ARBA00022777"/>
    </source>
</evidence>
<dbReference type="FunFam" id="3.40.1190.20:FF:000012">
    <property type="entry name" value="Ribokinase"/>
    <property type="match status" value="1"/>
</dbReference>
<comment type="subcellular location">
    <subcellularLocation>
        <location evidence="13">Cytoplasm</location>
    </subcellularLocation>
</comment>
<feature type="binding site" evidence="13">
    <location>
        <position position="292"/>
    </location>
    <ligand>
        <name>K(+)</name>
        <dbReference type="ChEBI" id="CHEBI:29103"/>
    </ligand>
</feature>
<dbReference type="OrthoDB" id="9775849at2"/>
<comment type="subunit">
    <text evidence="13">Homodimer.</text>
</comment>
<evidence type="ECO:0000256" key="10">
    <source>
        <dbReference type="ARBA" id="ARBA00022842"/>
    </source>
</evidence>
<keyword evidence="12 13" id="KW-0119">Carbohydrate metabolism</keyword>
<dbReference type="PANTHER" id="PTHR10584">
    <property type="entry name" value="SUGAR KINASE"/>
    <property type="match status" value="1"/>
</dbReference>
<dbReference type="InterPro" id="IPR002173">
    <property type="entry name" value="Carboh/pur_kinase_PfkB_CS"/>
</dbReference>
<evidence type="ECO:0000256" key="1">
    <source>
        <dbReference type="ARBA" id="ARBA00005380"/>
    </source>
</evidence>
<dbReference type="AlphaFoldDB" id="A0A4R4KH82"/>
<comment type="catalytic activity">
    <reaction evidence="13">
        <text>D-ribose + ATP = D-ribose 5-phosphate + ADP + H(+)</text>
        <dbReference type="Rhea" id="RHEA:13697"/>
        <dbReference type="ChEBI" id="CHEBI:15378"/>
        <dbReference type="ChEBI" id="CHEBI:30616"/>
        <dbReference type="ChEBI" id="CHEBI:47013"/>
        <dbReference type="ChEBI" id="CHEBI:78346"/>
        <dbReference type="ChEBI" id="CHEBI:456216"/>
        <dbReference type="EC" id="2.7.1.15"/>
    </reaction>
</comment>
<evidence type="ECO:0000256" key="13">
    <source>
        <dbReference type="HAMAP-Rule" id="MF_01987"/>
    </source>
</evidence>
<keyword evidence="7 13" id="KW-0547">Nucleotide-binding</keyword>
<comment type="pathway">
    <text evidence="13">Carbohydrate metabolism; D-ribose degradation; D-ribose 5-phosphate from beta-D-ribopyranose: step 2/2.</text>
</comment>
<evidence type="ECO:0000256" key="9">
    <source>
        <dbReference type="ARBA" id="ARBA00022840"/>
    </source>
</evidence>
<keyword evidence="4 13" id="KW-0963">Cytoplasm</keyword>
<keyword evidence="5 13" id="KW-0808">Transferase</keyword>
<dbReference type="HAMAP" id="MF_01987">
    <property type="entry name" value="Ribokinase"/>
    <property type="match status" value="1"/>
</dbReference>
<dbReference type="EMBL" id="SMJU01000003">
    <property type="protein sequence ID" value="TDB67440.1"/>
    <property type="molecule type" value="Genomic_DNA"/>
</dbReference>
<comment type="activity regulation">
    <text evidence="13">Activated by a monovalent cation that binds near, but not in, the active site. The most likely occupant of the site in vivo is potassium. Ion binding induces a conformational change that may alter substrate affinity.</text>
</comment>
<accession>A0A4R4KH82</accession>
<dbReference type="GO" id="GO:0019303">
    <property type="term" value="P:D-ribose catabolic process"/>
    <property type="evidence" value="ECO:0007669"/>
    <property type="project" value="UniProtKB-UniRule"/>
</dbReference>
<dbReference type="InterPro" id="IPR011877">
    <property type="entry name" value="Ribokinase"/>
</dbReference>
<gene>
    <name evidence="13" type="primary">rbsK</name>
    <name evidence="15" type="ORF">EZE20_05700</name>
</gene>
<evidence type="ECO:0000256" key="7">
    <source>
        <dbReference type="ARBA" id="ARBA00022741"/>
    </source>
</evidence>
<dbReference type="GO" id="GO:0046872">
    <property type="term" value="F:metal ion binding"/>
    <property type="evidence" value="ECO:0007669"/>
    <property type="project" value="UniProtKB-KW"/>
</dbReference>
<comment type="cofactor">
    <cofactor evidence="13">
        <name>Mg(2+)</name>
        <dbReference type="ChEBI" id="CHEBI:18420"/>
    </cofactor>
    <text evidence="13">Requires a divalent cation, most likely magnesium in vivo, as an electrophilic catalyst to aid phosphoryl group transfer. It is the chelate of the metal and the nucleotide that is the actual substrate.</text>
</comment>
<evidence type="ECO:0000313" key="15">
    <source>
        <dbReference type="EMBL" id="TDB67440.1"/>
    </source>
</evidence>
<dbReference type="Proteomes" id="UP000295706">
    <property type="component" value="Unassembled WGS sequence"/>
</dbReference>
<comment type="similarity">
    <text evidence="13">Belongs to the carbohydrate kinase PfkB family. Ribokinase subfamily.</text>
</comment>
<dbReference type="PRINTS" id="PR00990">
    <property type="entry name" value="RIBOKINASE"/>
</dbReference>
<dbReference type="Gene3D" id="3.40.1190.20">
    <property type="match status" value="1"/>
</dbReference>
<evidence type="ECO:0000256" key="4">
    <source>
        <dbReference type="ARBA" id="ARBA00022490"/>
    </source>
</evidence>
<sequence>MQEKIVVVGSSNTDMVLKTSRFPFPGETILGGEFFIFQGGKGANQAVAAARLGGQVHFICKVGNDSFGQSAREHYLNEGIAIEGISQSAHLPTGIAVITVNAAGENSIIVASGANAQLDVEDLVNQEQILRDSSWIITQLESPLPVVSYLASYAHQQSKRLILNPAPAQTLPPEIYKDLFLITPNESETKQLTGVEVVDEASAKVACAVLKNYGVKHVIITLGSKGAFLSCNEFEGLIPAPLVTAVDTTAAGDIFNGALVVGLSENMDWPSAVVFACRAAALSVTRMGAQTSAPTREEISDTI</sequence>
<dbReference type="CDD" id="cd01174">
    <property type="entry name" value="ribokinase"/>
    <property type="match status" value="1"/>
</dbReference>
<feature type="binding site" evidence="13">
    <location>
        <position position="283"/>
    </location>
    <ligand>
        <name>K(+)</name>
        <dbReference type="ChEBI" id="CHEBI:29103"/>
    </ligand>
</feature>
<comment type="caution">
    <text evidence="15">The sequence shown here is derived from an EMBL/GenBank/DDBJ whole genome shotgun (WGS) entry which is preliminary data.</text>
</comment>
<dbReference type="InterPro" id="IPR002139">
    <property type="entry name" value="Ribo/fructo_kinase"/>
</dbReference>
<comment type="function">
    <text evidence="13">Catalyzes the phosphorylation of ribose at O-5 in a reaction requiring ATP and magnesium. The resulting D-ribose-5-phosphate can then be used either for sythesis of nucleotides, histidine, and tryptophan, or as a component of the pentose phosphate pathway.</text>
</comment>
<evidence type="ECO:0000256" key="12">
    <source>
        <dbReference type="ARBA" id="ARBA00023277"/>
    </source>
</evidence>
<evidence type="ECO:0000256" key="5">
    <source>
        <dbReference type="ARBA" id="ARBA00022679"/>
    </source>
</evidence>
<evidence type="ECO:0000259" key="14">
    <source>
        <dbReference type="Pfam" id="PF00294"/>
    </source>
</evidence>
<feature type="binding site" evidence="13">
    <location>
        <position position="286"/>
    </location>
    <ligand>
        <name>K(+)</name>
        <dbReference type="ChEBI" id="CHEBI:29103"/>
    </ligand>
</feature>
<feature type="binding site" evidence="13">
    <location>
        <begin position="221"/>
        <end position="226"/>
    </location>
    <ligand>
        <name>ATP</name>
        <dbReference type="ChEBI" id="CHEBI:30616"/>
    </ligand>
</feature>
<feature type="binding site" evidence="13">
    <location>
        <position position="253"/>
    </location>
    <ligand>
        <name>substrate</name>
    </ligand>
</feature>
<dbReference type="GO" id="GO:0005524">
    <property type="term" value="F:ATP binding"/>
    <property type="evidence" value="ECO:0007669"/>
    <property type="project" value="UniProtKB-UniRule"/>
</dbReference>
<feature type="active site" description="Proton acceptor" evidence="13">
    <location>
        <position position="253"/>
    </location>
</feature>
<feature type="binding site" evidence="13">
    <location>
        <position position="185"/>
    </location>
    <ligand>
        <name>ATP</name>
        <dbReference type="ChEBI" id="CHEBI:30616"/>
    </ligand>
</feature>
<keyword evidence="11 13" id="KW-0630">Potassium</keyword>
<keyword evidence="9 13" id="KW-0067">ATP-binding</keyword>
<feature type="binding site" evidence="13">
    <location>
        <begin position="12"/>
        <end position="14"/>
    </location>
    <ligand>
        <name>substrate</name>
    </ligand>
</feature>
<feature type="binding site" evidence="13">
    <location>
        <begin position="40"/>
        <end position="44"/>
    </location>
    <ligand>
        <name>substrate</name>
    </ligand>
</feature>
<dbReference type="InterPro" id="IPR011611">
    <property type="entry name" value="PfkB_dom"/>
</dbReference>
<organism evidence="15 16">
    <name type="scientific">Arundinibacter roseus</name>
    <dbReference type="NCBI Taxonomy" id="2070510"/>
    <lineage>
        <taxon>Bacteria</taxon>
        <taxon>Pseudomonadati</taxon>
        <taxon>Bacteroidota</taxon>
        <taxon>Cytophagia</taxon>
        <taxon>Cytophagales</taxon>
        <taxon>Spirosomataceae</taxon>
        <taxon>Arundinibacter</taxon>
    </lineage>
</organism>
<evidence type="ECO:0000313" key="16">
    <source>
        <dbReference type="Proteomes" id="UP000295706"/>
    </source>
</evidence>
<keyword evidence="10 13" id="KW-0460">Magnesium</keyword>
<keyword evidence="16" id="KW-1185">Reference proteome</keyword>
<dbReference type="UniPathway" id="UPA00916">
    <property type="reaction ID" value="UER00889"/>
</dbReference>
<dbReference type="InterPro" id="IPR029056">
    <property type="entry name" value="Ribokinase-like"/>
</dbReference>
<dbReference type="PROSITE" id="PS00584">
    <property type="entry name" value="PFKB_KINASES_2"/>
    <property type="match status" value="1"/>
</dbReference>
<dbReference type="GO" id="GO:0004747">
    <property type="term" value="F:ribokinase activity"/>
    <property type="evidence" value="ECO:0007669"/>
    <property type="project" value="UniProtKB-UniRule"/>
</dbReference>
<proteinExistence type="inferred from homology"/>
<evidence type="ECO:0000256" key="6">
    <source>
        <dbReference type="ARBA" id="ARBA00022723"/>
    </source>
</evidence>
<keyword evidence="8 13" id="KW-0418">Kinase</keyword>
<dbReference type="SUPFAM" id="SSF53613">
    <property type="entry name" value="Ribokinase-like"/>
    <property type="match status" value="1"/>
</dbReference>
<feature type="binding site" evidence="13">
    <location>
        <position position="288"/>
    </location>
    <ligand>
        <name>K(+)</name>
        <dbReference type="ChEBI" id="CHEBI:29103"/>
    </ligand>
</feature>
<dbReference type="EC" id="2.7.1.15" evidence="2 13"/>
<dbReference type="PANTHER" id="PTHR10584:SF166">
    <property type="entry name" value="RIBOKINASE"/>
    <property type="match status" value="1"/>
</dbReference>
<dbReference type="NCBIfam" id="NF008353">
    <property type="entry name" value="PRK11142.1"/>
    <property type="match status" value="1"/>
</dbReference>
<feature type="binding site" evidence="13">
    <location>
        <position position="247"/>
    </location>
    <ligand>
        <name>K(+)</name>
        <dbReference type="ChEBI" id="CHEBI:29103"/>
    </ligand>
</feature>
<evidence type="ECO:0000256" key="3">
    <source>
        <dbReference type="ARBA" id="ARBA00016943"/>
    </source>
</evidence>
<comment type="similarity">
    <text evidence="1">Belongs to the carbohydrate kinase pfkB family.</text>
</comment>
<dbReference type="Pfam" id="PF00294">
    <property type="entry name" value="PfkB"/>
    <property type="match status" value="1"/>
</dbReference>
<keyword evidence="6 13" id="KW-0479">Metal-binding</keyword>